<feature type="compositionally biased region" description="Basic and acidic residues" evidence="4">
    <location>
        <begin position="1334"/>
        <end position="1350"/>
    </location>
</feature>
<accession>A0A843VB56</accession>
<dbReference type="EMBL" id="NMUH01001270">
    <property type="protein sequence ID" value="MQL90754.1"/>
    <property type="molecule type" value="Genomic_DNA"/>
</dbReference>
<feature type="coiled-coil region" evidence="3">
    <location>
        <begin position="1177"/>
        <end position="1215"/>
    </location>
</feature>
<comment type="caution">
    <text evidence="6">The sequence shown here is derived from an EMBL/GenBank/DDBJ whole genome shotgun (WGS) entry which is preliminary data.</text>
</comment>
<dbReference type="Pfam" id="PF07765">
    <property type="entry name" value="KIP1"/>
    <property type="match status" value="1"/>
</dbReference>
<feature type="coiled-coil region" evidence="3">
    <location>
        <begin position="1037"/>
        <end position="1064"/>
    </location>
</feature>
<dbReference type="PROSITE" id="PS51774">
    <property type="entry name" value="NAB"/>
    <property type="match status" value="1"/>
</dbReference>
<sequence length="1720" mass="196925">MATLTQAESRRLYSWWWDSHISPKNSKWLQENLADMDTKVKLMIKLLEEDADSFARRAEMYYKKRPELLKLVEEFYRAYRALAERYDHATGVLRQAHKTMAEAFPNQFALIDDPPSISASVEGEPHTPEMPTPKRAFVEPDDLPKDALSQSAHSHSSKRTGAFSEENDALNSRKGLKQPNEMFAYGEATIKPKFAKVKIQEKEVGNKEGGHEKMRSFQEEVSQLSTDSRNLKSQIKSEVENEIHRLQRSLLRLETEKVTILLQYHNSLEKISNLEKEISHAQVDSEKLKSEMLNTLAKLEGAQGQCSQLETEKKALEMEVKVLAQQTNQQHQELHQKQDEVEKLKCSIQEENIRYTQAAAALHSLAKLHSESLDKLRLSELEIQSQVELLRDMESRKHSLEEDIQQAKEANGSLKKELKATQDELETLKISIQHEHSLLMQAEEALQSLQKLHSQTQEDIKILTFDLQSKVEKLKDMELKGQSLEEKIQELSERNESLNNQVLSSSLMKNDLQLEILSLKETQLKLENEAAHRLHENKSLQQEVNYLKEGIANLDMEYQSVIDQIKAVGLNKESLQVSIKELQGGNLELKVLSKRHEDENMILLDKLEHMERVMEKNTFLEASLSDATIELEGLGEKIRTLEESSESLNNKISDLVLENRSLVLQLETTSKNMEKLSDDNTFLGNALSEANVELEGLRDRLKSLEESSQYLLDENSSLQSEKHKLVLQVENIHNSLEDMKRSYAQLEDKHLNLELEKESTLLLVSELQNLLKLEKQGHETFILSSNNQLATLTNMINLLGEEGRTRNEELESTQHELLNSQTEAFMMQRCILDSKENNLSLGRECQKHVEASRLAESMISQLDMENVGHKKMIVSLSEHNKKLREAIQEVLNSLEIENACMLGSHVYEADSQHTLNQIKEIQSFISDLYDENLILLVEKSVNISLLQQLGSDLAALSTEKSSLSFQYTNASERLLALKSENNDLLQMNEQLRQDILASNLREDNLNAKIDTLGKRLLAFIEGHQKLQGENCSLVGEKQLLEKSILNLRNAIEMLEEENNTLLAEVASLSFLSLTLEKFGHERAMDLRACCNYLGSLHDANNDLQEKLVQKDLELTEIYQKCKFTENENIKLYSDLEGIKMKFDRAMHVNEKVEKKICKLMEDNSHKDKKIAYIHETNQMLSTEINTLSKELAMLRTNKQHLMSELTYEMKNYEEEIAGLWNDVHSSSIHVGIFEEKVLELIGECERLEIIVIVQRRVLEEQIILNNAYTEELMQKFEPLESESGKLRAQLNAYLPLVLSLQRSIASLEGQILSLLKHHGLENNSMQGSSLVTFDHGKSSQQHSEDPSKTEADGVLELQKLQLKVEELHKTLEDYWGILVRENPDVNAISAAIITDVEVLTPGKSFGKEEIQENRCTIVELEEDVQETGKHLELWSVGSESSKGTYELMMKDILLDHASYDVDTGTEEISRNGNRMLELWETSEKDVNNQVPQLAKSPSVITEEDTDYHQTEVMEEEKPRYPSKLAAEKEVAVGKPVAPRKVKDSHQDWNTKILECLASDAQRLSVLNKSVQQLKTLLENSEKNGSPTNMKYDTVRWQLRETEETISQLFDMNSRLTKKAEDCCAASGSSAGEHDVVGNQRRRRVSDRARKGSEKIGRLELELQRIQYVLMKLAEEQESRTRAANRRHKVILRDYLYGKREGDKRKRAHFCSCVQTKTNCE</sequence>
<evidence type="ECO:0000256" key="3">
    <source>
        <dbReference type="SAM" id="Coils"/>
    </source>
</evidence>
<comment type="similarity">
    <text evidence="2">Belongs to the NET family.</text>
</comment>
<feature type="compositionally biased region" description="Polar residues" evidence="4">
    <location>
        <begin position="219"/>
        <end position="233"/>
    </location>
</feature>
<feature type="region of interest" description="Disordered" evidence="4">
    <location>
        <begin position="115"/>
        <end position="171"/>
    </location>
</feature>
<feature type="compositionally biased region" description="Basic and acidic residues" evidence="4">
    <location>
        <begin position="205"/>
        <end position="218"/>
    </location>
</feature>
<feature type="compositionally biased region" description="Basic and acidic residues" evidence="4">
    <location>
        <begin position="1506"/>
        <end position="1520"/>
    </location>
</feature>
<feature type="region of interest" description="Disordered" evidence="4">
    <location>
        <begin position="205"/>
        <end position="233"/>
    </location>
</feature>
<feature type="coiled-coil region" evidence="3">
    <location>
        <begin position="1563"/>
        <end position="1618"/>
    </location>
</feature>
<dbReference type="OrthoDB" id="10255522at2759"/>
<dbReference type="InterPro" id="IPR011684">
    <property type="entry name" value="NAB"/>
</dbReference>
<proteinExistence type="inferred from homology"/>
<reference evidence="6" key="1">
    <citation type="submission" date="2017-07" db="EMBL/GenBank/DDBJ databases">
        <title>Taro Niue Genome Assembly and Annotation.</title>
        <authorList>
            <person name="Atibalentja N."/>
            <person name="Keating K."/>
            <person name="Fields C.J."/>
        </authorList>
    </citation>
    <scope>NUCLEOTIDE SEQUENCE</scope>
    <source>
        <strain evidence="6">Niue_2</strain>
        <tissue evidence="6">Leaf</tissue>
    </source>
</reference>
<dbReference type="Proteomes" id="UP000652761">
    <property type="component" value="Unassembled WGS sequence"/>
</dbReference>
<name>A0A843VB56_COLES</name>
<dbReference type="GO" id="GO:0005886">
    <property type="term" value="C:plasma membrane"/>
    <property type="evidence" value="ECO:0007669"/>
    <property type="project" value="TreeGrafter"/>
</dbReference>
<feature type="region of interest" description="Disordered" evidence="4">
    <location>
        <begin position="1497"/>
        <end position="1520"/>
    </location>
</feature>
<dbReference type="PANTHER" id="PTHR32258">
    <property type="entry name" value="PROTEIN NETWORKED 4A"/>
    <property type="match status" value="1"/>
</dbReference>
<feature type="compositionally biased region" description="Basic and acidic residues" evidence="4">
    <location>
        <begin position="136"/>
        <end position="145"/>
    </location>
</feature>
<evidence type="ECO:0000313" key="7">
    <source>
        <dbReference type="Proteomes" id="UP000652761"/>
    </source>
</evidence>
<keyword evidence="7" id="KW-1185">Reference proteome</keyword>
<dbReference type="GO" id="GO:0051015">
    <property type="term" value="F:actin filament binding"/>
    <property type="evidence" value="ECO:0007669"/>
    <property type="project" value="TreeGrafter"/>
</dbReference>
<keyword evidence="1 3" id="KW-0175">Coiled coil</keyword>
<feature type="domain" description="NAB" evidence="5">
    <location>
        <begin position="13"/>
        <end position="93"/>
    </location>
</feature>
<feature type="coiled-coil region" evidence="3">
    <location>
        <begin position="624"/>
        <end position="658"/>
    </location>
</feature>
<dbReference type="PANTHER" id="PTHR32258:SF6">
    <property type="entry name" value="PROTEIN NETWORKED 1A"/>
    <property type="match status" value="1"/>
</dbReference>
<evidence type="ECO:0000259" key="5">
    <source>
        <dbReference type="PROSITE" id="PS51774"/>
    </source>
</evidence>
<organism evidence="6 7">
    <name type="scientific">Colocasia esculenta</name>
    <name type="common">Wild taro</name>
    <name type="synonym">Arum esculentum</name>
    <dbReference type="NCBI Taxonomy" id="4460"/>
    <lineage>
        <taxon>Eukaryota</taxon>
        <taxon>Viridiplantae</taxon>
        <taxon>Streptophyta</taxon>
        <taxon>Embryophyta</taxon>
        <taxon>Tracheophyta</taxon>
        <taxon>Spermatophyta</taxon>
        <taxon>Magnoliopsida</taxon>
        <taxon>Liliopsida</taxon>
        <taxon>Araceae</taxon>
        <taxon>Aroideae</taxon>
        <taxon>Colocasieae</taxon>
        <taxon>Colocasia</taxon>
    </lineage>
</organism>
<evidence type="ECO:0000313" key="6">
    <source>
        <dbReference type="EMBL" id="MQL90754.1"/>
    </source>
</evidence>
<gene>
    <name evidence="6" type="ORF">Taro_023356</name>
</gene>
<feature type="coiled-coil region" evidence="3">
    <location>
        <begin position="383"/>
        <end position="557"/>
    </location>
</feature>
<protein>
    <recommendedName>
        <fullName evidence="5">NAB domain-containing protein</fullName>
    </recommendedName>
</protein>
<feature type="region of interest" description="Disordered" evidence="4">
    <location>
        <begin position="1326"/>
        <end position="1350"/>
    </location>
</feature>
<evidence type="ECO:0000256" key="2">
    <source>
        <dbReference type="ARBA" id="ARBA00038006"/>
    </source>
</evidence>
<evidence type="ECO:0000256" key="4">
    <source>
        <dbReference type="SAM" id="MobiDB-lite"/>
    </source>
</evidence>
<feature type="coiled-coil region" evidence="3">
    <location>
        <begin position="687"/>
        <end position="756"/>
    </location>
</feature>
<evidence type="ECO:0000256" key="1">
    <source>
        <dbReference type="ARBA" id="ARBA00023054"/>
    </source>
</evidence>
<dbReference type="InterPro" id="IPR051861">
    <property type="entry name" value="NET_actin-binding_domain"/>
</dbReference>